<reference evidence="3" key="2">
    <citation type="journal article" date="2024" name="Plant">
        <title>Genomic evolution and insights into agronomic trait innovations of Sesamum species.</title>
        <authorList>
            <person name="Miao H."/>
            <person name="Wang L."/>
            <person name="Qu L."/>
            <person name="Liu H."/>
            <person name="Sun Y."/>
            <person name="Le M."/>
            <person name="Wang Q."/>
            <person name="Wei S."/>
            <person name="Zheng Y."/>
            <person name="Lin W."/>
            <person name="Duan Y."/>
            <person name="Cao H."/>
            <person name="Xiong S."/>
            <person name="Wang X."/>
            <person name="Wei L."/>
            <person name="Li C."/>
            <person name="Ma Q."/>
            <person name="Ju M."/>
            <person name="Zhao R."/>
            <person name="Li G."/>
            <person name="Mu C."/>
            <person name="Tian Q."/>
            <person name="Mei H."/>
            <person name="Zhang T."/>
            <person name="Gao T."/>
            <person name="Zhang H."/>
        </authorList>
    </citation>
    <scope>NUCLEOTIDE SEQUENCE</scope>
    <source>
        <strain evidence="3">K16</strain>
    </source>
</reference>
<feature type="compositionally biased region" description="Basic and acidic residues" evidence="2">
    <location>
        <begin position="341"/>
        <end position="351"/>
    </location>
</feature>
<gene>
    <name evidence="3" type="ORF">Sango_1407000</name>
</gene>
<feature type="region of interest" description="Disordered" evidence="2">
    <location>
        <begin position="525"/>
        <end position="552"/>
    </location>
</feature>
<evidence type="ECO:0000313" key="3">
    <source>
        <dbReference type="EMBL" id="KAK4399315.1"/>
    </source>
</evidence>
<keyword evidence="4" id="KW-1185">Reference proteome</keyword>
<name>A0AAE1WTM4_9LAMI</name>
<evidence type="ECO:0008006" key="5">
    <source>
        <dbReference type="Google" id="ProtNLM"/>
    </source>
</evidence>
<feature type="compositionally biased region" description="Low complexity" evidence="2">
    <location>
        <begin position="532"/>
        <end position="543"/>
    </location>
</feature>
<dbReference type="EMBL" id="JACGWL010000007">
    <property type="protein sequence ID" value="KAK4399315.1"/>
    <property type="molecule type" value="Genomic_DNA"/>
</dbReference>
<dbReference type="PANTHER" id="PTHR35480">
    <property type="entry name" value="MATERNAL EFFECT EMBRYO ARREST 22"/>
    <property type="match status" value="1"/>
</dbReference>
<reference evidence="3" key="1">
    <citation type="submission" date="2020-06" db="EMBL/GenBank/DDBJ databases">
        <authorList>
            <person name="Li T."/>
            <person name="Hu X."/>
            <person name="Zhang T."/>
            <person name="Song X."/>
            <person name="Zhang H."/>
            <person name="Dai N."/>
            <person name="Sheng W."/>
            <person name="Hou X."/>
            <person name="Wei L."/>
        </authorList>
    </citation>
    <scope>NUCLEOTIDE SEQUENCE</scope>
    <source>
        <strain evidence="3">K16</strain>
        <tissue evidence="3">Leaf</tissue>
    </source>
</reference>
<evidence type="ECO:0000313" key="4">
    <source>
        <dbReference type="Proteomes" id="UP001289374"/>
    </source>
</evidence>
<protein>
    <recommendedName>
        <fullName evidence="5">Maternal effect embryo arrest 22</fullName>
    </recommendedName>
</protein>
<accession>A0AAE1WTM4</accession>
<dbReference type="Proteomes" id="UP001289374">
    <property type="component" value="Unassembled WGS sequence"/>
</dbReference>
<evidence type="ECO:0000256" key="1">
    <source>
        <dbReference type="SAM" id="Coils"/>
    </source>
</evidence>
<feature type="region of interest" description="Disordered" evidence="2">
    <location>
        <begin position="656"/>
        <end position="675"/>
    </location>
</feature>
<keyword evidence="1" id="KW-0175">Coiled coil</keyword>
<comment type="caution">
    <text evidence="3">The sequence shown here is derived from an EMBL/GenBank/DDBJ whole genome shotgun (WGS) entry which is preliminary data.</text>
</comment>
<proteinExistence type="predicted"/>
<evidence type="ECO:0000256" key="2">
    <source>
        <dbReference type="SAM" id="MobiDB-lite"/>
    </source>
</evidence>
<feature type="compositionally biased region" description="Basic and acidic residues" evidence="2">
    <location>
        <begin position="358"/>
        <end position="374"/>
    </location>
</feature>
<organism evidence="3 4">
    <name type="scientific">Sesamum angolense</name>
    <dbReference type="NCBI Taxonomy" id="2727404"/>
    <lineage>
        <taxon>Eukaryota</taxon>
        <taxon>Viridiplantae</taxon>
        <taxon>Streptophyta</taxon>
        <taxon>Embryophyta</taxon>
        <taxon>Tracheophyta</taxon>
        <taxon>Spermatophyta</taxon>
        <taxon>Magnoliopsida</taxon>
        <taxon>eudicotyledons</taxon>
        <taxon>Gunneridae</taxon>
        <taxon>Pentapetalae</taxon>
        <taxon>asterids</taxon>
        <taxon>lamiids</taxon>
        <taxon>Lamiales</taxon>
        <taxon>Pedaliaceae</taxon>
        <taxon>Sesamum</taxon>
    </lineage>
</organism>
<dbReference type="PANTHER" id="PTHR35480:SF1">
    <property type="entry name" value="MATERNAL EFFECT EMBRYO ARREST 22"/>
    <property type="match status" value="1"/>
</dbReference>
<sequence>MAEDVEVLQDKSSNTCCAALKKKHSKLLEKYSKLEEIKNKFRDCTALVQQKYDVIEKENESLKKALAELKLQANIWKDEKEKESGIRIDLEDEVSALKDEVQLLKQNSNAASQKADEQLQERLNVAEKEIKRLKELLDKERERAASEKKNAELGKKKADEALKKLEIGKNKVSEAQKVANVEKKKAEESRLLYEKLKKEMDAVKLTLDLERSKLEASDKRAETEKRNAVRERERADLAVAKAKEQQEFAETNLKKAMSEKGRADGLNKKLEETRNRAEKLEAELREHLCSQKLVKAQANESNTGRNAELASSVGVRMLKNDGITSQWLEKLLLEKEQHIMREKKRADSEQKKSRKQKKVAESHKTMAIEQKHRADQLSRELESYKLRFEELQKQLQEFVSYRKYAENSPLRHNNVISETDTIKLLKKRLKLEKMLVTHAKKASEVEAIRNSMLHQELCRLKQECLRFQQRLDILDDSFLHDSEGIHQLEKTGNQTSTRETLCSNGFRRQLISGIDSRLDPPCRGSNQKMLQSSAINSSSASYSDRPLVGSQERETFSVTTSAKLGEDMSNLKPTISRLSDKKRIRYNEHAVALAENCMRSPINENANDRRIGYGGKKRILDAVESIENLYSKGEKLHRRVSKKLSLLHSILDDQKDEPEAGNVKKNSSGKLVRPLKRRKTSCEGTIVVHHLQGSAEPKRMLNSNIDHPDPSCLRASAPRLDVMTSDQHFKDGPNNVLGSNQCIPQNFDDMAAIDYMKLLEMDNAAEEISYRRAIAMPLSPMLPEVDFNGDEKVEVDNSEMVVDESSQEELSNVRDNMASASSFKIIDVEKNQTSLVFNGHVSSQLQTKEDSVDFLIDTNYVPVSDAHFHHFSGGKLGMSDLSGYANEEKTDIPCERRIGLLKYFVVSADSKDNCSISRILQTINGCMPLCSLLHSAKIFLQSILQTLSKAEDLSMKEKACVFFSLILHGISEVGMKNSTNLWSELSDPVLRRLFMESCDLSELLAVIEDFLLQRKVLACGDVSAESKVLPSSRINLVLNGNIMLYEMMASAHLLVVGGSLLASLCLAVDRIGFLCEMSCNIIMMPTFDPAVLLPVLHVFAHTCGSTYFTLQQYSIAMAVVKSLVTFLEKQTSSTNSVSSSPSTVENLFKSWLCCKNCPFSEGALPIEDVPLLLLQNLQNHDRSDYWPQDSLELVNSLVPRIWSDEERTEEVSALTKAAPLSTTAYEHLYDIIDILSLTEILASFMSWDWTVDHIVRPICEYLESHRMECFSAAIIILLGQIGSFGVVAGGYEDAGVKKLREQLSAFACEITFMKLSLSVQFAIKLPAKILKLREPPAICIYVKEPYTSGDLGIFRQPCLPTPLFPIIRMEKEPLLVRVGPRRSQPSPAPLPPPSLCPLPEHNEITIPPVPPTPSARELKDMLIFGSPSSPTSHLIDSSSSNLIEALTLSLTSPRPPLTDLATEWLNV</sequence>
<feature type="region of interest" description="Disordered" evidence="2">
    <location>
        <begin position="341"/>
        <end position="374"/>
    </location>
</feature>
<feature type="coiled-coil region" evidence="1">
    <location>
        <begin position="17"/>
        <end position="290"/>
    </location>
</feature>